<name>A0A367LD72_9HYPO</name>
<gene>
    <name evidence="1" type="ORF">L249_0048</name>
</gene>
<accession>A0A367LD72</accession>
<evidence type="ECO:0000313" key="1">
    <source>
        <dbReference type="EMBL" id="RCI12383.1"/>
    </source>
</evidence>
<dbReference type="Proteomes" id="UP000253664">
    <property type="component" value="Unassembled WGS sequence"/>
</dbReference>
<dbReference type="AlphaFoldDB" id="A0A367LD72"/>
<organism evidence="1 2">
    <name type="scientific">Ophiocordyceps polyrhachis-furcata BCC 54312</name>
    <dbReference type="NCBI Taxonomy" id="1330021"/>
    <lineage>
        <taxon>Eukaryota</taxon>
        <taxon>Fungi</taxon>
        <taxon>Dikarya</taxon>
        <taxon>Ascomycota</taxon>
        <taxon>Pezizomycotina</taxon>
        <taxon>Sordariomycetes</taxon>
        <taxon>Hypocreomycetidae</taxon>
        <taxon>Hypocreales</taxon>
        <taxon>Ophiocordycipitaceae</taxon>
        <taxon>Ophiocordyceps</taxon>
    </lineage>
</organism>
<proteinExistence type="predicted"/>
<evidence type="ECO:0000313" key="2">
    <source>
        <dbReference type="Proteomes" id="UP000253664"/>
    </source>
</evidence>
<sequence length="88" mass="9495">MSPCHCINAGFDEALTPGCCQCKASVGPYCGRIDRGLTGQEVETSGNEFVLRGWKSSLLVIRVTLFGQGIPDGSRPLSLAVFRTHDHE</sequence>
<protein>
    <submittedName>
        <fullName evidence="1">Uncharacterized protein</fullName>
    </submittedName>
</protein>
<comment type="caution">
    <text evidence="1">The sequence shown here is derived from an EMBL/GenBank/DDBJ whole genome shotgun (WGS) entry which is preliminary data.</text>
</comment>
<dbReference type="EMBL" id="LKCN02000007">
    <property type="protein sequence ID" value="RCI12383.1"/>
    <property type="molecule type" value="Genomic_DNA"/>
</dbReference>
<keyword evidence="2" id="KW-1185">Reference proteome</keyword>
<reference evidence="1 2" key="1">
    <citation type="journal article" date="2015" name="BMC Genomics">
        <title>Insights from the genome of Ophiocordyceps polyrhachis-furcata to pathogenicity and host specificity in insect fungi.</title>
        <authorList>
            <person name="Wichadakul D."/>
            <person name="Kobmoo N."/>
            <person name="Ingsriswang S."/>
            <person name="Tangphatsornruang S."/>
            <person name="Chantasingh D."/>
            <person name="Luangsa-ard J.J."/>
            <person name="Eurwilaichitr L."/>
        </authorList>
    </citation>
    <scope>NUCLEOTIDE SEQUENCE [LARGE SCALE GENOMIC DNA]</scope>
    <source>
        <strain evidence="1 2">BCC 54312</strain>
    </source>
</reference>